<keyword evidence="2" id="KW-0067">ATP-binding</keyword>
<evidence type="ECO:0000256" key="1">
    <source>
        <dbReference type="SAM" id="MobiDB-lite"/>
    </source>
</evidence>
<gene>
    <name evidence="2" type="primary">INO80_2</name>
    <name evidence="2" type="ORF">Sste5346_003569</name>
</gene>
<feature type="compositionally biased region" description="Basic and acidic residues" evidence="1">
    <location>
        <begin position="74"/>
        <end position="89"/>
    </location>
</feature>
<dbReference type="GO" id="GO:0004386">
    <property type="term" value="F:helicase activity"/>
    <property type="evidence" value="ECO:0007669"/>
    <property type="project" value="UniProtKB-KW"/>
</dbReference>
<feature type="compositionally biased region" description="Low complexity" evidence="1">
    <location>
        <begin position="168"/>
        <end position="186"/>
    </location>
</feature>
<name>A0ABR3ZBW2_9PEZI</name>
<accession>A0ABR3ZBW2</accession>
<evidence type="ECO:0000313" key="2">
    <source>
        <dbReference type="EMBL" id="KAL1898163.1"/>
    </source>
</evidence>
<feature type="region of interest" description="Disordered" evidence="1">
    <location>
        <begin position="1"/>
        <end position="196"/>
    </location>
</feature>
<feature type="compositionally biased region" description="Low complexity" evidence="1">
    <location>
        <begin position="47"/>
        <end position="56"/>
    </location>
</feature>
<sequence length="223" mass="23494">MDNFHSTVLGRSSDNNDSATANGSNGGSNDRSRRRAIDILNPEPEQPAASASPYPSRHQHSHSHASSTASSSHRAHDTFALRSPTKQEFRPLASPTARQASPASVGPAVNNLLNNSPPLQHRPPPSSVSRSRSPHLAPPPGASAASTPYSAHGDAPREKGSGKFYDPTTDTTTATAVATGTASSADPHTSDSRSRRDNSQVSFFCAYLPCPALRILVHCALMI</sequence>
<keyword evidence="2" id="KW-0378">Hydrolase</keyword>
<feature type="compositionally biased region" description="Polar residues" evidence="1">
    <location>
        <begin position="1"/>
        <end position="21"/>
    </location>
</feature>
<dbReference type="Proteomes" id="UP001583186">
    <property type="component" value="Unassembled WGS sequence"/>
</dbReference>
<evidence type="ECO:0000313" key="3">
    <source>
        <dbReference type="Proteomes" id="UP001583186"/>
    </source>
</evidence>
<comment type="caution">
    <text evidence="2">The sequence shown here is derived from an EMBL/GenBank/DDBJ whole genome shotgun (WGS) entry which is preliminary data.</text>
</comment>
<feature type="compositionally biased region" description="Low complexity" evidence="1">
    <location>
        <begin position="142"/>
        <end position="151"/>
    </location>
</feature>
<protein>
    <submittedName>
        <fullName evidence="2">DNA helicase ino80</fullName>
    </submittedName>
</protein>
<organism evidence="2 3">
    <name type="scientific">Sporothrix stenoceras</name>
    <dbReference type="NCBI Taxonomy" id="5173"/>
    <lineage>
        <taxon>Eukaryota</taxon>
        <taxon>Fungi</taxon>
        <taxon>Dikarya</taxon>
        <taxon>Ascomycota</taxon>
        <taxon>Pezizomycotina</taxon>
        <taxon>Sordariomycetes</taxon>
        <taxon>Sordariomycetidae</taxon>
        <taxon>Ophiostomatales</taxon>
        <taxon>Ophiostomataceae</taxon>
        <taxon>Sporothrix</taxon>
    </lineage>
</organism>
<reference evidence="2 3" key="1">
    <citation type="journal article" date="2024" name="IMA Fungus">
        <title>IMA Genome - F19 : A genome assembly and annotation guide to empower mycologists, including annotated draft genome sequences of Ceratocystis pirilliformis, Diaporthe australafricana, Fusarium ophioides, Paecilomyces lecythidis, and Sporothrix stenoceras.</title>
        <authorList>
            <person name="Aylward J."/>
            <person name="Wilson A.M."/>
            <person name="Visagie C.M."/>
            <person name="Spraker J."/>
            <person name="Barnes I."/>
            <person name="Buitendag C."/>
            <person name="Ceriani C."/>
            <person name="Del Mar Angel L."/>
            <person name="du Plessis D."/>
            <person name="Fuchs T."/>
            <person name="Gasser K."/>
            <person name="Kramer D."/>
            <person name="Li W."/>
            <person name="Munsamy K."/>
            <person name="Piso A."/>
            <person name="Price J.L."/>
            <person name="Sonnekus B."/>
            <person name="Thomas C."/>
            <person name="van der Nest A."/>
            <person name="van Dijk A."/>
            <person name="van Heerden A."/>
            <person name="van Vuuren N."/>
            <person name="Yilmaz N."/>
            <person name="Duong T.A."/>
            <person name="van der Merwe N.A."/>
            <person name="Wingfield M.J."/>
            <person name="Wingfield B.D."/>
        </authorList>
    </citation>
    <scope>NUCLEOTIDE SEQUENCE [LARGE SCALE GENOMIC DNA]</scope>
    <source>
        <strain evidence="2 3">CMW 5346</strain>
    </source>
</reference>
<proteinExistence type="predicted"/>
<keyword evidence="2" id="KW-0547">Nucleotide-binding</keyword>
<keyword evidence="2" id="KW-0347">Helicase</keyword>
<keyword evidence="3" id="KW-1185">Reference proteome</keyword>
<dbReference type="EMBL" id="JAWCUI010000016">
    <property type="protein sequence ID" value="KAL1898163.1"/>
    <property type="molecule type" value="Genomic_DNA"/>
</dbReference>